<reference evidence="1" key="1">
    <citation type="submission" date="2020-05" db="EMBL/GenBank/DDBJ databases">
        <title>Phylogenomic resolution of chytrid fungi.</title>
        <authorList>
            <person name="Stajich J.E."/>
            <person name="Amses K."/>
            <person name="Simmons R."/>
            <person name="Seto K."/>
            <person name="Myers J."/>
            <person name="Bonds A."/>
            <person name="Quandt C.A."/>
            <person name="Barry K."/>
            <person name="Liu P."/>
            <person name="Grigoriev I."/>
            <person name="Longcore J.E."/>
            <person name="James T.Y."/>
        </authorList>
    </citation>
    <scope>NUCLEOTIDE SEQUENCE</scope>
    <source>
        <strain evidence="1">JEL0476</strain>
    </source>
</reference>
<proteinExistence type="predicted"/>
<name>A0AAD5TWQ3_9FUNG</name>
<dbReference type="Proteomes" id="UP001211065">
    <property type="component" value="Unassembled WGS sequence"/>
</dbReference>
<keyword evidence="2" id="KW-1185">Reference proteome</keyword>
<protein>
    <submittedName>
        <fullName evidence="1">Uncharacterized protein</fullName>
    </submittedName>
</protein>
<evidence type="ECO:0000313" key="1">
    <source>
        <dbReference type="EMBL" id="KAJ3212163.1"/>
    </source>
</evidence>
<comment type="caution">
    <text evidence="1">The sequence shown here is derived from an EMBL/GenBank/DDBJ whole genome shotgun (WGS) entry which is preliminary data.</text>
</comment>
<organism evidence="1 2">
    <name type="scientific">Clydaea vesicula</name>
    <dbReference type="NCBI Taxonomy" id="447962"/>
    <lineage>
        <taxon>Eukaryota</taxon>
        <taxon>Fungi</taxon>
        <taxon>Fungi incertae sedis</taxon>
        <taxon>Chytridiomycota</taxon>
        <taxon>Chytridiomycota incertae sedis</taxon>
        <taxon>Chytridiomycetes</taxon>
        <taxon>Lobulomycetales</taxon>
        <taxon>Lobulomycetaceae</taxon>
        <taxon>Clydaea</taxon>
    </lineage>
</organism>
<dbReference type="EMBL" id="JADGJW010000792">
    <property type="protein sequence ID" value="KAJ3212163.1"/>
    <property type="molecule type" value="Genomic_DNA"/>
</dbReference>
<sequence length="134" mass="15815">MNKITPSVKTVKKKDNDFLCSLQFEFEPLEIFKEDGNVKEIEDDQSINNKEICNSNVNQKLNKRKNSLNLIRLDFEYLNFLEKNNSFFDFKFLNSIKSHNKKKKKTLILNDFDEGGCYQPLLNTVDHRTNIPCF</sequence>
<gene>
    <name evidence="1" type="ORF">HK099_007794</name>
</gene>
<evidence type="ECO:0000313" key="2">
    <source>
        <dbReference type="Proteomes" id="UP001211065"/>
    </source>
</evidence>
<dbReference type="AlphaFoldDB" id="A0AAD5TWQ3"/>
<accession>A0AAD5TWQ3</accession>